<dbReference type="PANTHER" id="PTHR43433">
    <property type="entry name" value="HYDROLASE, ALPHA/BETA FOLD FAMILY PROTEIN"/>
    <property type="match status" value="1"/>
</dbReference>
<dbReference type="SUPFAM" id="SSF53474">
    <property type="entry name" value="alpha/beta-Hydrolases"/>
    <property type="match status" value="1"/>
</dbReference>
<evidence type="ECO:0000313" key="1">
    <source>
        <dbReference type="EMBL" id="CQR60409.1"/>
    </source>
</evidence>
<protein>
    <submittedName>
        <fullName evidence="1">Alpha/Beta Hydrolase Fold</fullName>
    </submittedName>
</protein>
<dbReference type="Gene3D" id="3.40.50.1820">
    <property type="entry name" value="alpha/beta hydrolase"/>
    <property type="match status" value="1"/>
</dbReference>
<dbReference type="InterPro" id="IPR050471">
    <property type="entry name" value="AB_hydrolase"/>
</dbReference>
<organism evidence="1 2">
    <name type="scientific">Streptomyces leeuwenhoekii</name>
    <dbReference type="NCBI Taxonomy" id="1437453"/>
    <lineage>
        <taxon>Bacteria</taxon>
        <taxon>Bacillati</taxon>
        <taxon>Actinomycetota</taxon>
        <taxon>Actinomycetes</taxon>
        <taxon>Kitasatosporales</taxon>
        <taxon>Streptomycetaceae</taxon>
        <taxon>Streptomyces</taxon>
    </lineage>
</organism>
<dbReference type="KEGG" id="sle:sle_09460"/>
<sequence length="397" mass="41485">MPSGSADGTAVRGEPVARLARAALSLRPLLGALPAPVPVACDPGGEAADRLMRRITARLALPELDLRSTAGDGEPETFPRIVGERLGLTGPVREDLLREPDDPAEVDRIVDAAVADDFDGFGTRLTAKAPDGTPLRIHTAGRPGLPAVVLASAPGMPARLAEWWMRGLAPFHHVVTWESRGLSGPPGAAAPGMYDVAEQTADLVMAMDSAGMARAHVIGLCGGAVLAVAAAALHPERVASLSLWHGDFDLGPEGPKTEHQRNLQALMAMVNEGRAPAAAIHGMLCRAMSGSVPADLAHLVLYPYATVGLFSRYCALNGAIMGTDVRPYVSAVAAPALVVTSTDDSTAHPAGSVWVAEHLDRAESWIRPHGDHLSLFRGAADLLGRTAAFLARHPART</sequence>
<dbReference type="AlphaFoldDB" id="A0A0F7VLH6"/>
<dbReference type="RefSeq" id="WP_047121550.1">
    <property type="nucleotide sequence ID" value="NZ_AZSD01000122.1"/>
</dbReference>
<dbReference type="PANTHER" id="PTHR43433:SF5">
    <property type="entry name" value="AB HYDROLASE-1 DOMAIN-CONTAINING PROTEIN"/>
    <property type="match status" value="1"/>
</dbReference>
<dbReference type="GO" id="GO:0016787">
    <property type="term" value="F:hydrolase activity"/>
    <property type="evidence" value="ECO:0007669"/>
    <property type="project" value="UniProtKB-KW"/>
</dbReference>
<dbReference type="EMBL" id="LN831790">
    <property type="protein sequence ID" value="CQR60409.1"/>
    <property type="molecule type" value="Genomic_DNA"/>
</dbReference>
<keyword evidence="1" id="KW-0378">Hydrolase</keyword>
<proteinExistence type="predicted"/>
<name>A0A0F7VLH6_STRLW</name>
<accession>A0A0F7VLH6</accession>
<dbReference type="InterPro" id="IPR029058">
    <property type="entry name" value="AB_hydrolase_fold"/>
</dbReference>
<evidence type="ECO:0000313" key="2">
    <source>
        <dbReference type="Proteomes" id="UP000035016"/>
    </source>
</evidence>
<gene>
    <name evidence="1" type="primary">sle_09460</name>
</gene>
<dbReference type="Proteomes" id="UP000035016">
    <property type="component" value="Chromosome Chromosome"/>
</dbReference>
<reference evidence="1 2" key="1">
    <citation type="submission" date="2015-02" db="EMBL/GenBank/DDBJ databases">
        <authorList>
            <person name="Gomez-Escribano P.J."/>
        </authorList>
    </citation>
    <scope>NUCLEOTIDE SEQUENCE [LARGE SCALE GENOMIC DNA]</scope>
    <source>
        <strain evidence="2">C34 (DSM 42122 / NRRL B-24963)</strain>
    </source>
</reference>